<evidence type="ECO:0000313" key="3">
    <source>
        <dbReference type="WBParaSite" id="SBAD_0001358801-mRNA-1"/>
    </source>
</evidence>
<reference evidence="3" key="1">
    <citation type="submission" date="2016-06" db="UniProtKB">
        <authorList>
            <consortium name="WormBaseParasite"/>
        </authorList>
    </citation>
    <scope>IDENTIFICATION</scope>
</reference>
<dbReference type="InterPro" id="IPR011990">
    <property type="entry name" value="TPR-like_helical_dom_sf"/>
</dbReference>
<accession>A0A183JBC3</accession>
<reference evidence="1 2" key="2">
    <citation type="submission" date="2018-11" db="EMBL/GenBank/DDBJ databases">
        <authorList>
            <consortium name="Pathogen Informatics"/>
        </authorList>
    </citation>
    <scope>NUCLEOTIDE SEQUENCE [LARGE SCALE GENOMIC DNA]</scope>
</reference>
<evidence type="ECO:0000313" key="1">
    <source>
        <dbReference type="EMBL" id="VDP54952.1"/>
    </source>
</evidence>
<dbReference type="AlphaFoldDB" id="A0A183JBC3"/>
<protein>
    <submittedName>
        <fullName evidence="1 3">Uncharacterized protein</fullName>
    </submittedName>
</protein>
<dbReference type="Proteomes" id="UP000270296">
    <property type="component" value="Unassembled WGS sequence"/>
</dbReference>
<keyword evidence="2" id="KW-1185">Reference proteome</keyword>
<dbReference type="WBParaSite" id="SBAD_0001358801-mRNA-1">
    <property type="protein sequence ID" value="SBAD_0001358801-mRNA-1"/>
    <property type="gene ID" value="SBAD_0001358801"/>
</dbReference>
<dbReference type="Gene3D" id="1.25.40.10">
    <property type="entry name" value="Tetratricopeptide repeat domain"/>
    <property type="match status" value="1"/>
</dbReference>
<sequence>MKSLCKAEAYIRFQFHTEALQIYENAEVPEINNTPYVMSQTALIHHNLQGKSTLLHNR</sequence>
<organism evidence="3">
    <name type="scientific">Soboliphyme baturini</name>
    <dbReference type="NCBI Taxonomy" id="241478"/>
    <lineage>
        <taxon>Eukaryota</taxon>
        <taxon>Metazoa</taxon>
        <taxon>Ecdysozoa</taxon>
        <taxon>Nematoda</taxon>
        <taxon>Enoplea</taxon>
        <taxon>Dorylaimia</taxon>
        <taxon>Dioctophymatida</taxon>
        <taxon>Dioctophymatoidea</taxon>
        <taxon>Soboliphymatidae</taxon>
        <taxon>Soboliphyme</taxon>
    </lineage>
</organism>
<proteinExistence type="predicted"/>
<name>A0A183JBC3_9BILA</name>
<evidence type="ECO:0000313" key="2">
    <source>
        <dbReference type="Proteomes" id="UP000270296"/>
    </source>
</evidence>
<gene>
    <name evidence="1" type="ORF">SBAD_LOCUS13171</name>
</gene>
<dbReference type="EMBL" id="UZAM01020919">
    <property type="protein sequence ID" value="VDP54952.1"/>
    <property type="molecule type" value="Genomic_DNA"/>
</dbReference>